<comment type="caution">
    <text evidence="1">The sequence shown here is derived from an EMBL/GenBank/DDBJ whole genome shotgun (WGS) entry which is preliminary data.</text>
</comment>
<sequence>MKHIDTKKARTAGVWVSAWDARSDADVPEAGYVWLVRCEEHGDEAWMQVRRDAQVLATEPEEFCEGCAVDAFEPA</sequence>
<reference evidence="2" key="1">
    <citation type="journal article" date="2019" name="Int. J. Syst. Evol. Microbiol.">
        <title>The Global Catalogue of Microorganisms (GCM) 10K type strain sequencing project: providing services to taxonomists for standard genome sequencing and annotation.</title>
        <authorList>
            <consortium name="The Broad Institute Genomics Platform"/>
            <consortium name="The Broad Institute Genome Sequencing Center for Infectious Disease"/>
            <person name="Wu L."/>
            <person name="Ma J."/>
        </authorList>
    </citation>
    <scope>NUCLEOTIDE SEQUENCE [LARGE SCALE GENOMIC DNA]</scope>
    <source>
        <strain evidence="2">JCM 18127</strain>
    </source>
</reference>
<evidence type="ECO:0000313" key="2">
    <source>
        <dbReference type="Proteomes" id="UP001500621"/>
    </source>
</evidence>
<evidence type="ECO:0000313" key="1">
    <source>
        <dbReference type="EMBL" id="GAA4698228.1"/>
    </source>
</evidence>
<protein>
    <submittedName>
        <fullName evidence="1">Uncharacterized protein</fullName>
    </submittedName>
</protein>
<dbReference type="Proteomes" id="UP001500621">
    <property type="component" value="Unassembled WGS sequence"/>
</dbReference>
<organism evidence="1 2">
    <name type="scientific">Nocardioides nanhaiensis</name>
    <dbReference type="NCBI Taxonomy" id="1476871"/>
    <lineage>
        <taxon>Bacteria</taxon>
        <taxon>Bacillati</taxon>
        <taxon>Actinomycetota</taxon>
        <taxon>Actinomycetes</taxon>
        <taxon>Propionibacteriales</taxon>
        <taxon>Nocardioidaceae</taxon>
        <taxon>Nocardioides</taxon>
    </lineage>
</organism>
<dbReference type="EMBL" id="BAABIM010000005">
    <property type="protein sequence ID" value="GAA4698228.1"/>
    <property type="molecule type" value="Genomic_DNA"/>
</dbReference>
<keyword evidence="2" id="KW-1185">Reference proteome</keyword>
<proteinExistence type="predicted"/>
<dbReference type="RefSeq" id="WP_345271763.1">
    <property type="nucleotide sequence ID" value="NZ_BAABIM010000005.1"/>
</dbReference>
<gene>
    <name evidence="1" type="ORF">GCM10023226_40980</name>
</gene>
<name>A0ABP8X3R5_9ACTN</name>
<accession>A0ABP8X3R5</accession>